<dbReference type="Proteomes" id="UP000722111">
    <property type="component" value="Unassembled WGS sequence"/>
</dbReference>
<accession>A0ABS0BJW1</accession>
<evidence type="ECO:0000313" key="1">
    <source>
        <dbReference type="EMBL" id="MBF6033535.1"/>
    </source>
</evidence>
<sequence>MALHDAIAFEIHAGVLPRHFRAADLKTTERRTYRSPTDANHRYRVGLDFFAASTISTQLANLCEHTGFFTRNGQAARYRRVSKGVYELLGLDETQELTAEVEPDCEIPVSPSCRSLKSLEARFACYLEHEPFQIYDRRRRKLYPAEAVVGLDARLNSYFWPSPGVSFTATEQELQGYIERAQELIPHLAGNADSVLALFASICRWGGVRVPTQDANAVVVNLQRAANRNAQQPAAMNSAWTKLYAMFYPDVFVIYDSRVATALVGIAEAVLDDAELDSFKAQYPDLGLIAGRGGSRPRATRAGWRNAYMSWPAQLDANRLVAAILHALQARSGLAYSARQLEAVLFMEGY</sequence>
<dbReference type="RefSeq" id="WP_194934211.1">
    <property type="nucleotide sequence ID" value="NZ_JACOPX010000006.1"/>
</dbReference>
<dbReference type="EMBL" id="JACOPX010000006">
    <property type="protein sequence ID" value="MBF6033535.1"/>
    <property type="molecule type" value="Genomic_DNA"/>
</dbReference>
<comment type="caution">
    <text evidence="1">The sequence shown here is derived from an EMBL/GenBank/DDBJ whole genome shotgun (WGS) entry which is preliminary data.</text>
</comment>
<organism evidence="1 2">
    <name type="scientific">Pseudomonas neuropathica</name>
    <dbReference type="NCBI Taxonomy" id="2730425"/>
    <lineage>
        <taxon>Bacteria</taxon>
        <taxon>Pseudomonadati</taxon>
        <taxon>Pseudomonadota</taxon>
        <taxon>Gammaproteobacteria</taxon>
        <taxon>Pseudomonadales</taxon>
        <taxon>Pseudomonadaceae</taxon>
        <taxon>Pseudomonas</taxon>
    </lineage>
</organism>
<reference evidence="1 2" key="1">
    <citation type="submission" date="2020-08" db="EMBL/GenBank/DDBJ databases">
        <title>Description of novel Pseudomonas species.</title>
        <authorList>
            <person name="Duman M."/>
            <person name="Mulet M."/>
            <person name="Altun S."/>
            <person name="Saticioglu I.B."/>
            <person name="Lalucat J."/>
            <person name="Garcia-Valdes E."/>
        </authorList>
    </citation>
    <scope>NUCLEOTIDE SEQUENCE [LARGE SCALE GENOMIC DNA]</scope>
    <source>
        <strain evidence="1 2">P155</strain>
    </source>
</reference>
<name>A0ABS0BJW1_9PSED</name>
<evidence type="ECO:0000313" key="2">
    <source>
        <dbReference type="Proteomes" id="UP000722111"/>
    </source>
</evidence>
<protein>
    <submittedName>
        <fullName evidence="1">Uncharacterized protein</fullName>
    </submittedName>
</protein>
<keyword evidence="2" id="KW-1185">Reference proteome</keyword>
<proteinExistence type="predicted"/>
<gene>
    <name evidence="1" type="ORF">H8F23_09770</name>
</gene>